<sequence>MMVRCHFRVLTRARRRIRRARLERVVAMEASLLSFWATPGENKGDILTMGNNFQNYEKFRKQTNHKFCQNARKIWTWSIRKWTDLDRHSLYLK</sequence>
<evidence type="ECO:0000313" key="2">
    <source>
        <dbReference type="Proteomes" id="UP000247814"/>
    </source>
</evidence>
<dbReference type="AlphaFoldDB" id="A0A318QXE6"/>
<comment type="caution">
    <text evidence="1">The sequence shown here is derived from an EMBL/GenBank/DDBJ whole genome shotgun (WGS) entry which is preliminary data.</text>
</comment>
<evidence type="ECO:0000313" key="1">
    <source>
        <dbReference type="EMBL" id="PYD77603.1"/>
    </source>
</evidence>
<reference evidence="1 2" key="1">
    <citation type="submission" date="2017-07" db="EMBL/GenBank/DDBJ databases">
        <title>A draft genome sequence of Komagataeibacter sucrofermentans LMG 18788.</title>
        <authorList>
            <person name="Skraban J."/>
            <person name="Cleenwerck I."/>
            <person name="Vandamme P."/>
            <person name="Trcek J."/>
        </authorList>
    </citation>
    <scope>NUCLEOTIDE SEQUENCE [LARGE SCALE GENOMIC DNA]</scope>
    <source>
        <strain evidence="1 2">LMG 18788</strain>
    </source>
</reference>
<organism evidence="1 2">
    <name type="scientific">Komagataeibacter sucrofermentans</name>
    <dbReference type="NCBI Taxonomy" id="1053551"/>
    <lineage>
        <taxon>Bacteria</taxon>
        <taxon>Pseudomonadati</taxon>
        <taxon>Pseudomonadota</taxon>
        <taxon>Alphaproteobacteria</taxon>
        <taxon>Acetobacterales</taxon>
        <taxon>Acetobacteraceae</taxon>
        <taxon>Komagataeibacter</taxon>
    </lineage>
</organism>
<keyword evidence="2" id="KW-1185">Reference proteome</keyword>
<gene>
    <name evidence="1" type="ORF">CFR77_14545</name>
</gene>
<dbReference type="Proteomes" id="UP000247814">
    <property type="component" value="Unassembled WGS sequence"/>
</dbReference>
<accession>A0A318QXE6</accession>
<dbReference type="EMBL" id="NKUA01000033">
    <property type="protein sequence ID" value="PYD77603.1"/>
    <property type="molecule type" value="Genomic_DNA"/>
</dbReference>
<name>A0A318QXE6_9PROT</name>
<proteinExistence type="predicted"/>
<protein>
    <submittedName>
        <fullName evidence="1">Uncharacterized protein</fullName>
    </submittedName>
</protein>